<protein>
    <submittedName>
        <fullName evidence="1">Transposase</fullName>
    </submittedName>
</protein>
<dbReference type="EMBL" id="FOAP01000026">
    <property type="protein sequence ID" value="SEM95227.1"/>
    <property type="molecule type" value="Genomic_DNA"/>
</dbReference>
<organism evidence="1 2">
    <name type="scientific">Stigmatella aurantiaca</name>
    <dbReference type="NCBI Taxonomy" id="41"/>
    <lineage>
        <taxon>Bacteria</taxon>
        <taxon>Pseudomonadati</taxon>
        <taxon>Myxococcota</taxon>
        <taxon>Myxococcia</taxon>
        <taxon>Myxococcales</taxon>
        <taxon>Cystobacterineae</taxon>
        <taxon>Archangiaceae</taxon>
        <taxon>Stigmatella</taxon>
    </lineage>
</organism>
<accession>A0A1H8CMC6</accession>
<dbReference type="Proteomes" id="UP000182719">
    <property type="component" value="Unassembled WGS sequence"/>
</dbReference>
<dbReference type="GO" id="GO:0006313">
    <property type="term" value="P:DNA transposition"/>
    <property type="evidence" value="ECO:0007669"/>
    <property type="project" value="InterPro"/>
</dbReference>
<keyword evidence="2" id="KW-1185">Reference proteome</keyword>
<reference evidence="2" key="1">
    <citation type="submission" date="2016-10" db="EMBL/GenBank/DDBJ databases">
        <authorList>
            <person name="Varghese N."/>
            <person name="Submissions S."/>
        </authorList>
    </citation>
    <scope>NUCLEOTIDE SEQUENCE [LARGE SCALE GENOMIC DNA]</scope>
    <source>
        <strain evidence="2">DSM 17044</strain>
    </source>
</reference>
<proteinExistence type="predicted"/>
<name>A0A1H8CMC6_STIAU</name>
<sequence length="43" mass="4864">MERRKRRKFTEQFKAEAVKLARESGKSLRKISPCPVVTGSGLS</sequence>
<evidence type="ECO:0000313" key="1">
    <source>
        <dbReference type="EMBL" id="SEM95227.1"/>
    </source>
</evidence>
<dbReference type="GO" id="GO:0003677">
    <property type="term" value="F:DNA binding"/>
    <property type="evidence" value="ECO:0007669"/>
    <property type="project" value="InterPro"/>
</dbReference>
<dbReference type="GO" id="GO:0004803">
    <property type="term" value="F:transposase activity"/>
    <property type="evidence" value="ECO:0007669"/>
    <property type="project" value="InterPro"/>
</dbReference>
<evidence type="ECO:0000313" key="2">
    <source>
        <dbReference type="Proteomes" id="UP000182719"/>
    </source>
</evidence>
<dbReference type="OrthoDB" id="9810995at2"/>
<dbReference type="AlphaFoldDB" id="A0A1H8CMC6"/>
<gene>
    <name evidence="1" type="ORF">SAMN05444354_126102</name>
</gene>